<reference evidence="1" key="1">
    <citation type="submission" date="2022-04" db="EMBL/GenBank/DDBJ databases">
        <title>Genome of the entomopathogenic fungus Entomophthora muscae.</title>
        <authorList>
            <person name="Elya C."/>
            <person name="Lovett B.R."/>
            <person name="Lee E."/>
            <person name="Macias A.M."/>
            <person name="Hajek A.E."/>
            <person name="De Bivort B.L."/>
            <person name="Kasson M.T."/>
            <person name="De Fine Licht H.H."/>
            <person name="Stajich J.E."/>
        </authorList>
    </citation>
    <scope>NUCLEOTIDE SEQUENCE</scope>
    <source>
        <strain evidence="1">Berkeley</strain>
    </source>
</reference>
<gene>
    <name evidence="1" type="ORF">DSO57_1006407</name>
</gene>
<comment type="caution">
    <text evidence="1">The sequence shown here is derived from an EMBL/GenBank/DDBJ whole genome shotgun (WGS) entry which is preliminary data.</text>
</comment>
<organism evidence="1 2">
    <name type="scientific">Entomophthora muscae</name>
    <dbReference type="NCBI Taxonomy" id="34485"/>
    <lineage>
        <taxon>Eukaryota</taxon>
        <taxon>Fungi</taxon>
        <taxon>Fungi incertae sedis</taxon>
        <taxon>Zoopagomycota</taxon>
        <taxon>Entomophthoromycotina</taxon>
        <taxon>Entomophthoromycetes</taxon>
        <taxon>Entomophthorales</taxon>
        <taxon>Entomophthoraceae</taxon>
        <taxon>Entomophthora</taxon>
    </lineage>
</organism>
<accession>A0ACC2TIV3</accession>
<dbReference type="Proteomes" id="UP001165960">
    <property type="component" value="Unassembled WGS sequence"/>
</dbReference>
<evidence type="ECO:0000313" key="1">
    <source>
        <dbReference type="EMBL" id="KAJ9074446.1"/>
    </source>
</evidence>
<keyword evidence="2" id="KW-1185">Reference proteome</keyword>
<proteinExistence type="predicted"/>
<sequence length="59" mass="6680">MAQFAYNSKDLASTVMSPFKANYGFDPTWDPQIGKKESNTTGRSWIEQIHDTQNGNLQN</sequence>
<name>A0ACC2TIV3_9FUNG</name>
<dbReference type="EMBL" id="QTSX02002858">
    <property type="protein sequence ID" value="KAJ9074446.1"/>
    <property type="molecule type" value="Genomic_DNA"/>
</dbReference>
<evidence type="ECO:0000313" key="2">
    <source>
        <dbReference type="Proteomes" id="UP001165960"/>
    </source>
</evidence>
<protein>
    <submittedName>
        <fullName evidence="1">Uncharacterized protein</fullName>
    </submittedName>
</protein>